<name>A0A3L8E855_OOCBI</name>
<sequence length="136" mass="15738">MPMCTLSVFHATMIYINSYQRKYRTSPNPQDSFLHSLGNNCFTLHQCTDSTVYPEPERETNLEHAQWYEHWTFSILNPVYTLSQKGAFGERKRLGASSFPPRALLCIMTHPLLKIIASKKPRRTNTLPLSHLLSNR</sequence>
<organism evidence="1">
    <name type="scientific">Ooceraea biroi</name>
    <name type="common">Clonal raider ant</name>
    <name type="synonym">Cerapachys biroi</name>
    <dbReference type="NCBI Taxonomy" id="2015173"/>
    <lineage>
        <taxon>Eukaryota</taxon>
        <taxon>Metazoa</taxon>
        <taxon>Ecdysozoa</taxon>
        <taxon>Arthropoda</taxon>
        <taxon>Hexapoda</taxon>
        <taxon>Insecta</taxon>
        <taxon>Pterygota</taxon>
        <taxon>Neoptera</taxon>
        <taxon>Endopterygota</taxon>
        <taxon>Hymenoptera</taxon>
        <taxon>Apocrita</taxon>
        <taxon>Aculeata</taxon>
        <taxon>Formicoidea</taxon>
        <taxon>Formicidae</taxon>
        <taxon>Dorylinae</taxon>
        <taxon>Ooceraea</taxon>
    </lineage>
</organism>
<evidence type="ECO:0000313" key="1">
    <source>
        <dbReference type="EMBL" id="RLU27638.1"/>
    </source>
</evidence>
<accession>A0A3L8E855</accession>
<reference evidence="1" key="2">
    <citation type="submission" date="2018-07" db="EMBL/GenBank/DDBJ databases">
        <authorList>
            <person name="Mckenzie S.K."/>
            <person name="Kronauer D.J.C."/>
        </authorList>
    </citation>
    <scope>NUCLEOTIDE SEQUENCE</scope>
    <source>
        <strain evidence="1">Clonal line C1</strain>
    </source>
</reference>
<dbReference type="EMBL" id="QOIP01000001">
    <property type="protein sequence ID" value="RLU27638.1"/>
    <property type="molecule type" value="Genomic_DNA"/>
</dbReference>
<comment type="caution">
    <text evidence="1">The sequence shown here is derived from an EMBL/GenBank/DDBJ whole genome shotgun (WGS) entry which is preliminary data.</text>
</comment>
<protein>
    <submittedName>
        <fullName evidence="1">Uncharacterized protein</fullName>
    </submittedName>
</protein>
<dbReference type="AlphaFoldDB" id="A0A3L8E855"/>
<reference evidence="1" key="1">
    <citation type="journal article" date="2018" name="Genome Res.">
        <title>The genomic architecture and molecular evolution of ant odorant receptors.</title>
        <authorList>
            <person name="McKenzie S.K."/>
            <person name="Kronauer D.J.C."/>
        </authorList>
    </citation>
    <scope>NUCLEOTIDE SEQUENCE [LARGE SCALE GENOMIC DNA]</scope>
    <source>
        <strain evidence="1">Clonal line C1</strain>
    </source>
</reference>
<dbReference type="Proteomes" id="UP000279307">
    <property type="component" value="Chromosome 1"/>
</dbReference>
<gene>
    <name evidence="1" type="ORF">DMN91_001442</name>
</gene>
<proteinExistence type="predicted"/>